<comment type="caution">
    <text evidence="2">The sequence shown here is derived from an EMBL/GenBank/DDBJ whole genome shotgun (WGS) entry which is preliminary data.</text>
</comment>
<dbReference type="PROSITE" id="PS50853">
    <property type="entry name" value="FN3"/>
    <property type="match status" value="1"/>
</dbReference>
<dbReference type="Proteomes" id="UP000547674">
    <property type="component" value="Unassembled WGS sequence"/>
</dbReference>
<dbReference type="Gene3D" id="2.60.40.10">
    <property type="entry name" value="Immunoglobulins"/>
    <property type="match status" value="1"/>
</dbReference>
<reference evidence="2 3" key="1">
    <citation type="submission" date="2020-03" db="EMBL/GenBank/DDBJ databases">
        <title>Metabolic flexibility allows generalist bacteria to become dominant in a frequently disturbed ecosystem.</title>
        <authorList>
            <person name="Chen Y.-J."/>
            <person name="Leung P.M."/>
            <person name="Bay S.K."/>
            <person name="Hugenholtz P."/>
            <person name="Kessler A.J."/>
            <person name="Shelley G."/>
            <person name="Waite D.W."/>
            <person name="Cook P.L."/>
            <person name="Greening C."/>
        </authorList>
    </citation>
    <scope>NUCLEOTIDE SEQUENCE [LARGE SCALE GENOMIC DNA]</scope>
    <source>
        <strain evidence="2">SS_bin_28</strain>
    </source>
</reference>
<dbReference type="InterPro" id="IPR026444">
    <property type="entry name" value="Secre_tail"/>
</dbReference>
<name>A0A7Y2H2F1_UNCEI</name>
<dbReference type="InterPro" id="IPR003961">
    <property type="entry name" value="FN3_dom"/>
</dbReference>
<dbReference type="NCBIfam" id="TIGR04183">
    <property type="entry name" value="Por_Secre_tail"/>
    <property type="match status" value="1"/>
</dbReference>
<proteinExistence type="predicted"/>
<gene>
    <name evidence="2" type="ORF">HKN21_07900</name>
</gene>
<dbReference type="AlphaFoldDB" id="A0A7Y2H2F1"/>
<dbReference type="Pfam" id="PF13860">
    <property type="entry name" value="FlgD_ig"/>
    <property type="match status" value="1"/>
</dbReference>
<dbReference type="Gene3D" id="2.60.40.4070">
    <property type="match status" value="1"/>
</dbReference>
<evidence type="ECO:0000313" key="2">
    <source>
        <dbReference type="EMBL" id="NNF06667.1"/>
    </source>
</evidence>
<accession>A0A7Y2H2F1</accession>
<feature type="domain" description="Fibronectin type-III" evidence="1">
    <location>
        <begin position="59"/>
        <end position="152"/>
    </location>
</feature>
<dbReference type="SUPFAM" id="SSF49265">
    <property type="entry name" value="Fibronectin type III"/>
    <property type="match status" value="1"/>
</dbReference>
<dbReference type="EMBL" id="JABDJR010000312">
    <property type="protein sequence ID" value="NNF06667.1"/>
    <property type="molecule type" value="Genomic_DNA"/>
</dbReference>
<evidence type="ECO:0000313" key="3">
    <source>
        <dbReference type="Proteomes" id="UP000547674"/>
    </source>
</evidence>
<dbReference type="InterPro" id="IPR013783">
    <property type="entry name" value="Ig-like_fold"/>
</dbReference>
<dbReference type="InterPro" id="IPR025965">
    <property type="entry name" value="FlgD/Vpr_Ig-like"/>
</dbReference>
<protein>
    <submittedName>
        <fullName evidence="2">T9SS type A sorting domain-containing protein</fullName>
    </submittedName>
</protein>
<sequence>VSLSEAPAEPGITQSVPVSSLPQGQNLVFAMVVVDSSGNVSELSNRASVLLEVPVDTTPPVEVANFQVEVTGGKVGLGWSASPAPDFDHYRVYRSRGDRGVLVLYRTGITVPSFEDSQVMPGRDYLYTVTAVDLNGNESVRTATHHVHVPIVLDIVRPVDFFNTSVTSPNPSVGPVSLEVELGSESPITLEVYDVQGRRIARKALGSAQVGVTNLRWNGEDAAGRRVGRGIYWIRVISNLGDQTRKTLIVR</sequence>
<feature type="non-terminal residue" evidence="2">
    <location>
        <position position="1"/>
    </location>
</feature>
<dbReference type="InterPro" id="IPR036116">
    <property type="entry name" value="FN3_sf"/>
</dbReference>
<organism evidence="2 3">
    <name type="scientific">Eiseniibacteriota bacterium</name>
    <dbReference type="NCBI Taxonomy" id="2212470"/>
    <lineage>
        <taxon>Bacteria</taxon>
        <taxon>Candidatus Eiseniibacteriota</taxon>
    </lineage>
</organism>
<evidence type="ECO:0000259" key="1">
    <source>
        <dbReference type="PROSITE" id="PS50853"/>
    </source>
</evidence>